<keyword evidence="4" id="KW-0256">Endoplasmic reticulum</keyword>
<evidence type="ECO:0000259" key="9">
    <source>
        <dbReference type="SMART" id="SM00014"/>
    </source>
</evidence>
<dbReference type="AlphaFoldDB" id="A0AAV3NLN4"/>
<feature type="transmembrane region" description="Helical" evidence="8">
    <location>
        <begin position="226"/>
        <end position="248"/>
    </location>
</feature>
<evidence type="ECO:0000256" key="6">
    <source>
        <dbReference type="ARBA" id="ARBA00023136"/>
    </source>
</evidence>
<name>A0AAV3NLN4_LITER</name>
<evidence type="ECO:0000256" key="3">
    <source>
        <dbReference type="ARBA" id="ARBA00022801"/>
    </source>
</evidence>
<comment type="caution">
    <text evidence="10">The sequence shown here is derived from an EMBL/GenBank/DDBJ whole genome shotgun (WGS) entry which is preliminary data.</text>
</comment>
<evidence type="ECO:0000256" key="8">
    <source>
        <dbReference type="SAM" id="Phobius"/>
    </source>
</evidence>
<reference evidence="10 11" key="1">
    <citation type="submission" date="2024-01" db="EMBL/GenBank/DDBJ databases">
        <title>The complete chloroplast genome sequence of Lithospermum erythrorhizon: insights into the phylogenetic relationship among Boraginaceae species and the maternal lineages of purple gromwells.</title>
        <authorList>
            <person name="Okada T."/>
            <person name="Watanabe K."/>
        </authorList>
    </citation>
    <scope>NUCLEOTIDE SEQUENCE [LARGE SCALE GENOMIC DNA]</scope>
</reference>
<evidence type="ECO:0000313" key="11">
    <source>
        <dbReference type="Proteomes" id="UP001454036"/>
    </source>
</evidence>
<dbReference type="InterPro" id="IPR036938">
    <property type="entry name" value="PAP2/HPO_sf"/>
</dbReference>
<dbReference type="SMART" id="SM00014">
    <property type="entry name" value="acidPPc"/>
    <property type="match status" value="1"/>
</dbReference>
<comment type="similarity">
    <text evidence="7">Belongs to the type 2 lipid phosphate phosphatase family.</text>
</comment>
<protein>
    <submittedName>
        <fullName evidence="10">Phosphatase</fullName>
    </submittedName>
</protein>
<keyword evidence="3" id="KW-0378">Hydrolase</keyword>
<evidence type="ECO:0000256" key="7">
    <source>
        <dbReference type="ARBA" id="ARBA00038324"/>
    </source>
</evidence>
<feature type="transmembrane region" description="Helical" evidence="8">
    <location>
        <begin position="199"/>
        <end position="219"/>
    </location>
</feature>
<dbReference type="GO" id="GO:0042392">
    <property type="term" value="F:sphingosine-1-phosphate phosphatase activity"/>
    <property type="evidence" value="ECO:0007669"/>
    <property type="project" value="TreeGrafter"/>
</dbReference>
<dbReference type="EMBL" id="BAABME010000158">
    <property type="protein sequence ID" value="GAA0140230.1"/>
    <property type="molecule type" value="Genomic_DNA"/>
</dbReference>
<accession>A0AAV3NLN4</accession>
<gene>
    <name evidence="10" type="ORF">LIER_01617</name>
</gene>
<feature type="domain" description="Phosphatidic acid phosphatase type 2/haloperoxidase" evidence="9">
    <location>
        <begin position="93"/>
        <end position="217"/>
    </location>
</feature>
<evidence type="ECO:0000256" key="1">
    <source>
        <dbReference type="ARBA" id="ARBA00004477"/>
    </source>
</evidence>
<proteinExistence type="inferred from homology"/>
<dbReference type="InterPro" id="IPR000326">
    <property type="entry name" value="PAP2/HPO"/>
</dbReference>
<dbReference type="Proteomes" id="UP001454036">
    <property type="component" value="Unassembled WGS sequence"/>
</dbReference>
<dbReference type="Gene3D" id="1.20.144.10">
    <property type="entry name" value="Phosphatidic acid phosphatase type 2/haloperoxidase"/>
    <property type="match status" value="1"/>
</dbReference>
<feature type="transmembrane region" description="Helical" evidence="8">
    <location>
        <begin position="174"/>
        <end position="193"/>
    </location>
</feature>
<keyword evidence="2 8" id="KW-0812">Transmembrane</keyword>
<evidence type="ECO:0000256" key="5">
    <source>
        <dbReference type="ARBA" id="ARBA00022989"/>
    </source>
</evidence>
<dbReference type="PANTHER" id="PTHR14969">
    <property type="entry name" value="SPHINGOSINE-1-PHOSPHATE PHOSPHOHYDROLASE"/>
    <property type="match status" value="1"/>
</dbReference>
<keyword evidence="5 8" id="KW-1133">Transmembrane helix</keyword>
<keyword evidence="6 8" id="KW-0472">Membrane</keyword>
<organism evidence="10 11">
    <name type="scientific">Lithospermum erythrorhizon</name>
    <name type="common">Purple gromwell</name>
    <name type="synonym">Lithospermum officinale var. erythrorhizon</name>
    <dbReference type="NCBI Taxonomy" id="34254"/>
    <lineage>
        <taxon>Eukaryota</taxon>
        <taxon>Viridiplantae</taxon>
        <taxon>Streptophyta</taxon>
        <taxon>Embryophyta</taxon>
        <taxon>Tracheophyta</taxon>
        <taxon>Spermatophyta</taxon>
        <taxon>Magnoliopsida</taxon>
        <taxon>eudicotyledons</taxon>
        <taxon>Gunneridae</taxon>
        <taxon>Pentapetalae</taxon>
        <taxon>asterids</taxon>
        <taxon>lamiids</taxon>
        <taxon>Boraginales</taxon>
        <taxon>Boraginaceae</taxon>
        <taxon>Boraginoideae</taxon>
        <taxon>Lithospermeae</taxon>
        <taxon>Lithospermum</taxon>
    </lineage>
</organism>
<dbReference type="SUPFAM" id="SSF48317">
    <property type="entry name" value="Acid phosphatase/Vanadium-dependent haloperoxidase"/>
    <property type="match status" value="1"/>
</dbReference>
<feature type="transmembrane region" description="Helical" evidence="8">
    <location>
        <begin position="60"/>
        <end position="86"/>
    </location>
</feature>
<dbReference type="GO" id="GO:0005789">
    <property type="term" value="C:endoplasmic reticulum membrane"/>
    <property type="evidence" value="ECO:0007669"/>
    <property type="project" value="UniProtKB-SubCell"/>
</dbReference>
<evidence type="ECO:0000256" key="4">
    <source>
        <dbReference type="ARBA" id="ARBA00022824"/>
    </source>
</evidence>
<dbReference type="PANTHER" id="PTHR14969:SF28">
    <property type="entry name" value="DIHYDROSPHINGOSINE 1-PHOSPHATE PHOSPHATASE LCB3-RELATED"/>
    <property type="match status" value="1"/>
</dbReference>
<dbReference type="CDD" id="cd03388">
    <property type="entry name" value="PAP2_SPPase1"/>
    <property type="match status" value="1"/>
</dbReference>
<evidence type="ECO:0000256" key="2">
    <source>
        <dbReference type="ARBA" id="ARBA00022692"/>
    </source>
</evidence>
<dbReference type="Pfam" id="PF01569">
    <property type="entry name" value="PAP2"/>
    <property type="match status" value="1"/>
</dbReference>
<evidence type="ECO:0000313" key="10">
    <source>
        <dbReference type="EMBL" id="GAA0140230.1"/>
    </source>
</evidence>
<feature type="transmembrane region" description="Helical" evidence="8">
    <location>
        <begin position="6"/>
        <end position="27"/>
    </location>
</feature>
<keyword evidence="11" id="KW-1185">Reference proteome</keyword>
<comment type="subcellular location">
    <subcellularLocation>
        <location evidence="1">Endoplasmic reticulum membrane</location>
        <topology evidence="1">Multi-pass membrane protein</topology>
    </subcellularLocation>
</comment>
<sequence length="407" mass="45159">MNSIVGWEVLVLGGIAIWIVLSSLLNVTKTIRSLTQPWITQLVVLGTPMIEKIQKYQHRYLDAFFIAISCVVSVPFYTGFLPLLFWSGHCKLARLMTLLMTFCDFTGNCIKDVVSAPRPSSPPVKRITATEDEITNAMEYGLPSSHTLNTVCLSGFLMHYVLSYNQIKDPTTEFFGITIVALFVGLVGFARIYLGMHSLVDIIGGLVLGLAILSFWLLVHDQVDTFIVSGQNVSSFWALFSFLLLFAYPTPEFPTPSFEYSTAFNGVALGIVTGVQQNYNQFHHESVVRIFTPELRLPLFIGRMLVGIPTILLVKFCSKAVAKWTLPILANAFGIPVKSTTYVPSLNVLATGRKPGEAKQSSYLHKMLFFTSQDSFDVDTGIRLVQYAGLAYSVVDLVPSIFSYLSL</sequence>
<feature type="transmembrane region" description="Helical" evidence="8">
    <location>
        <begin position="146"/>
        <end position="162"/>
    </location>
</feature>